<reference evidence="2 3" key="1">
    <citation type="submission" date="2024-02" db="EMBL/GenBank/DDBJ databases">
        <title>A Gaetbulibacter species isolated from tidal flats and genomic insights of their niches.</title>
        <authorList>
            <person name="Ye Y."/>
        </authorList>
    </citation>
    <scope>NUCLEOTIDE SEQUENCE [LARGE SCALE GENOMIC DNA]</scope>
    <source>
        <strain evidence="2 3">KEM-8</strain>
    </source>
</reference>
<keyword evidence="3" id="KW-1185">Reference proteome</keyword>
<feature type="domain" description="Phosphoribosyltransferase" evidence="1">
    <location>
        <begin position="12"/>
        <end position="166"/>
    </location>
</feature>
<dbReference type="SUPFAM" id="SSF53271">
    <property type="entry name" value="PRTase-like"/>
    <property type="match status" value="1"/>
</dbReference>
<dbReference type="Gene3D" id="3.40.50.2020">
    <property type="match status" value="1"/>
</dbReference>
<organism evidence="2 3">
    <name type="scientific">Gaetbulibacter aquiaggeris</name>
    <dbReference type="NCBI Taxonomy" id="1735373"/>
    <lineage>
        <taxon>Bacteria</taxon>
        <taxon>Pseudomonadati</taxon>
        <taxon>Bacteroidota</taxon>
        <taxon>Flavobacteriia</taxon>
        <taxon>Flavobacteriales</taxon>
        <taxon>Flavobacteriaceae</taxon>
        <taxon>Gaetbulibacter</taxon>
    </lineage>
</organism>
<keyword evidence="2" id="KW-0328">Glycosyltransferase</keyword>
<dbReference type="InterPro" id="IPR000836">
    <property type="entry name" value="PRTase_dom"/>
</dbReference>
<sequence>MFNNRTEAGLLLAEKLKNYSNTQDVIVVTIPRGGLPLGYAIATQLQAPLEIVLSKKIGHPANKEYAIGAVTLNDRILSVNSDTISEAYLIEETKKIRQLLKQRQDNYYGTKTARSLKDKIVILVDDGVATGHTLISCIKLIEKQKPSKIIVALPVGPASVIKKIDDMPDVDQTICLLTPYDFYAVGQFYKEFNQVDDKEVIKLLREANNQFKETV</sequence>
<gene>
    <name evidence="2" type="ORF">V8G56_10160</name>
</gene>
<name>A0ABW7MQH5_9FLAO</name>
<dbReference type="EMBL" id="JBAWKC010000003">
    <property type="protein sequence ID" value="MFH6769098.1"/>
    <property type="molecule type" value="Genomic_DNA"/>
</dbReference>
<dbReference type="Gene3D" id="3.30.1310.20">
    <property type="entry name" value="PRTase-like"/>
    <property type="match status" value="1"/>
</dbReference>
<dbReference type="InterPro" id="IPR029057">
    <property type="entry name" value="PRTase-like"/>
</dbReference>
<evidence type="ECO:0000313" key="3">
    <source>
        <dbReference type="Proteomes" id="UP001610104"/>
    </source>
</evidence>
<keyword evidence="2" id="KW-0808">Transferase</keyword>
<evidence type="ECO:0000259" key="1">
    <source>
        <dbReference type="Pfam" id="PF00156"/>
    </source>
</evidence>
<proteinExistence type="predicted"/>
<dbReference type="GO" id="GO:0016757">
    <property type="term" value="F:glycosyltransferase activity"/>
    <property type="evidence" value="ECO:0007669"/>
    <property type="project" value="UniProtKB-KW"/>
</dbReference>
<protein>
    <submittedName>
        <fullName evidence="2">Phosphoribosyltransferase family protein</fullName>
    </submittedName>
</protein>
<dbReference type="RefSeq" id="WP_395438340.1">
    <property type="nucleotide sequence ID" value="NZ_JBAWKC010000003.1"/>
</dbReference>
<accession>A0ABW7MQH5</accession>
<evidence type="ECO:0000313" key="2">
    <source>
        <dbReference type="EMBL" id="MFH6769098.1"/>
    </source>
</evidence>
<comment type="caution">
    <text evidence="2">The sequence shown here is derived from an EMBL/GenBank/DDBJ whole genome shotgun (WGS) entry which is preliminary data.</text>
</comment>
<dbReference type="CDD" id="cd06223">
    <property type="entry name" value="PRTases_typeI"/>
    <property type="match status" value="1"/>
</dbReference>
<dbReference type="Pfam" id="PF00156">
    <property type="entry name" value="Pribosyltran"/>
    <property type="match status" value="1"/>
</dbReference>
<dbReference type="Proteomes" id="UP001610104">
    <property type="component" value="Unassembled WGS sequence"/>
</dbReference>